<dbReference type="EMBL" id="VIGI01000007">
    <property type="protein sequence ID" value="KAB8298353.1"/>
    <property type="molecule type" value="Genomic_DNA"/>
</dbReference>
<dbReference type="PANTHER" id="PTHR10366:SF814">
    <property type="entry name" value="NAD-DEPENDENT EPIMERASE_DEHYDRATASE DOMAIN-CONTAINING PROTEIN"/>
    <property type="match status" value="1"/>
</dbReference>
<dbReference type="InterPro" id="IPR036291">
    <property type="entry name" value="NAD(P)-bd_dom_sf"/>
</dbReference>
<dbReference type="AlphaFoldDB" id="A0A5N6K712"/>
<comment type="caution">
    <text evidence="4">The sequence shown here is derived from an EMBL/GenBank/DDBJ whole genome shotgun (WGS) entry which is preliminary data.</text>
</comment>
<dbReference type="GO" id="GO:0016616">
    <property type="term" value="F:oxidoreductase activity, acting on the CH-OH group of donors, NAD or NADP as acceptor"/>
    <property type="evidence" value="ECO:0007669"/>
    <property type="project" value="TreeGrafter"/>
</dbReference>
<comment type="similarity">
    <text evidence="2">Belongs to the NAD(P)-dependent epimerase/dehydratase family. Dihydroflavonol-4-reductase subfamily.</text>
</comment>
<feature type="domain" description="NAD-dependent epimerase/dehydratase" evidence="3">
    <location>
        <begin position="8"/>
        <end position="270"/>
    </location>
</feature>
<keyword evidence="1" id="KW-0560">Oxidoreductase</keyword>
<organism evidence="4 5">
    <name type="scientific">Monilinia laxa</name>
    <name type="common">Brown rot fungus</name>
    <name type="synonym">Sclerotinia laxa</name>
    <dbReference type="NCBI Taxonomy" id="61186"/>
    <lineage>
        <taxon>Eukaryota</taxon>
        <taxon>Fungi</taxon>
        <taxon>Dikarya</taxon>
        <taxon>Ascomycota</taxon>
        <taxon>Pezizomycotina</taxon>
        <taxon>Leotiomycetes</taxon>
        <taxon>Helotiales</taxon>
        <taxon>Sclerotiniaceae</taxon>
        <taxon>Monilinia</taxon>
    </lineage>
</organism>
<evidence type="ECO:0000259" key="3">
    <source>
        <dbReference type="Pfam" id="PF01370"/>
    </source>
</evidence>
<name>A0A5N6K712_MONLA</name>
<proteinExistence type="inferred from homology"/>
<evidence type="ECO:0000256" key="1">
    <source>
        <dbReference type="ARBA" id="ARBA00023002"/>
    </source>
</evidence>
<evidence type="ECO:0000256" key="2">
    <source>
        <dbReference type="ARBA" id="ARBA00023445"/>
    </source>
</evidence>
<dbReference type="SUPFAM" id="SSF51735">
    <property type="entry name" value="NAD(P)-binding Rossmann-fold domains"/>
    <property type="match status" value="1"/>
</dbReference>
<sequence>MSTEGKAVFLTGASGFVASHILSLLIENEYRPTASVRSSLKADQILEIHPEWNGKVEFVFVPEITTPGAFDHVFKDQAKKGGFDYVIHTASPVTFSINDVKKDLIDPAIHGTTEVLKATHELGGKQVKRFILLGSAVSILDSFEDLSAPEGKAYTEDDWNPATEENAVSSQSPLLGYNVGKKIAESGSWSFVDKKKPAFEFVVINPDVIIGPVLQPLPGPKSVNETNEFACYAFINGTHKTVEDAMFAFWDFVDVRDVALMHIIALTSPLMAHKRNIVSSGPLSPQLVVNAIRKNFPELEGRLPKGGDEKQVFPKGFHPTPLNHARSLEIFRQAKGSSWRYRTLDESIEGAIKSLLELEQKWGVEVLFKQTPKTEGLERMRTP</sequence>
<dbReference type="Pfam" id="PF01370">
    <property type="entry name" value="Epimerase"/>
    <property type="match status" value="1"/>
</dbReference>
<keyword evidence="5" id="KW-1185">Reference proteome</keyword>
<reference evidence="4 5" key="1">
    <citation type="submission" date="2019-06" db="EMBL/GenBank/DDBJ databases">
        <title>Genome Sequence of the Brown Rot Fungal Pathogen Monilinia laxa.</title>
        <authorList>
            <person name="De Miccolis Angelini R.M."/>
            <person name="Landi L."/>
            <person name="Abate D."/>
            <person name="Pollastro S."/>
            <person name="Romanazzi G."/>
            <person name="Faretra F."/>
        </authorList>
    </citation>
    <scope>NUCLEOTIDE SEQUENCE [LARGE SCALE GENOMIC DNA]</scope>
    <source>
        <strain evidence="4 5">Mlax316</strain>
    </source>
</reference>
<dbReference type="PANTHER" id="PTHR10366">
    <property type="entry name" value="NAD DEPENDENT EPIMERASE/DEHYDRATASE"/>
    <property type="match status" value="1"/>
</dbReference>
<evidence type="ECO:0000313" key="4">
    <source>
        <dbReference type="EMBL" id="KAB8298353.1"/>
    </source>
</evidence>
<dbReference type="Gene3D" id="3.40.50.720">
    <property type="entry name" value="NAD(P)-binding Rossmann-like Domain"/>
    <property type="match status" value="1"/>
</dbReference>
<gene>
    <name evidence="4" type="ORF">EYC80_002077</name>
</gene>
<dbReference type="InterPro" id="IPR001509">
    <property type="entry name" value="Epimerase_deHydtase"/>
</dbReference>
<accession>A0A5N6K712</accession>
<dbReference type="InterPro" id="IPR050425">
    <property type="entry name" value="NAD(P)_dehydrat-like"/>
</dbReference>
<evidence type="ECO:0000313" key="5">
    <source>
        <dbReference type="Proteomes" id="UP000326757"/>
    </source>
</evidence>
<dbReference type="Proteomes" id="UP000326757">
    <property type="component" value="Unassembled WGS sequence"/>
</dbReference>
<dbReference type="OrthoDB" id="2735536at2759"/>
<protein>
    <recommendedName>
        <fullName evidence="3">NAD-dependent epimerase/dehydratase domain-containing protein</fullName>
    </recommendedName>
</protein>